<dbReference type="Pfam" id="PF03242">
    <property type="entry name" value="LEA_3a"/>
    <property type="match status" value="1"/>
</dbReference>
<dbReference type="PANTHER" id="PTHR33509:SF21">
    <property type="entry name" value="OS02G0564600 PROTEIN"/>
    <property type="match status" value="1"/>
</dbReference>
<reference evidence="1" key="1">
    <citation type="submission" date="2021-03" db="EMBL/GenBank/DDBJ databases">
        <authorList>
            <person name="Li Z."/>
            <person name="Yang C."/>
        </authorList>
    </citation>
    <scope>NUCLEOTIDE SEQUENCE</scope>
    <source>
        <strain evidence="1">Dzin_1.0</strain>
        <tissue evidence="1">Leaf</tissue>
    </source>
</reference>
<proteinExistence type="predicted"/>
<dbReference type="InterPro" id="IPR004926">
    <property type="entry name" value="LEA_3a"/>
</dbReference>
<organism evidence="1 2">
    <name type="scientific">Dioscorea zingiberensis</name>
    <dbReference type="NCBI Taxonomy" id="325984"/>
    <lineage>
        <taxon>Eukaryota</taxon>
        <taxon>Viridiplantae</taxon>
        <taxon>Streptophyta</taxon>
        <taxon>Embryophyta</taxon>
        <taxon>Tracheophyta</taxon>
        <taxon>Spermatophyta</taxon>
        <taxon>Magnoliopsida</taxon>
        <taxon>Liliopsida</taxon>
        <taxon>Dioscoreales</taxon>
        <taxon>Dioscoreaceae</taxon>
        <taxon>Dioscorea</taxon>
    </lineage>
</organism>
<evidence type="ECO:0000313" key="1">
    <source>
        <dbReference type="EMBL" id="KAJ0988521.1"/>
    </source>
</evidence>
<evidence type="ECO:0000313" key="2">
    <source>
        <dbReference type="Proteomes" id="UP001085076"/>
    </source>
</evidence>
<reference evidence="1" key="2">
    <citation type="journal article" date="2022" name="Hortic Res">
        <title>The genome of Dioscorea zingiberensis sheds light on the biosynthesis, origin and evolution of the medicinally important diosgenin saponins.</title>
        <authorList>
            <person name="Li Y."/>
            <person name="Tan C."/>
            <person name="Li Z."/>
            <person name="Guo J."/>
            <person name="Li S."/>
            <person name="Chen X."/>
            <person name="Wang C."/>
            <person name="Dai X."/>
            <person name="Yang H."/>
            <person name="Song W."/>
            <person name="Hou L."/>
            <person name="Xu J."/>
            <person name="Tong Z."/>
            <person name="Xu A."/>
            <person name="Yuan X."/>
            <person name="Wang W."/>
            <person name="Yang Q."/>
            <person name="Chen L."/>
            <person name="Sun Z."/>
            <person name="Wang K."/>
            <person name="Pan B."/>
            <person name="Chen J."/>
            <person name="Bao Y."/>
            <person name="Liu F."/>
            <person name="Qi X."/>
            <person name="Gang D.R."/>
            <person name="Wen J."/>
            <person name="Li J."/>
        </authorList>
    </citation>
    <scope>NUCLEOTIDE SEQUENCE</scope>
    <source>
        <strain evidence="1">Dzin_1.0</strain>
    </source>
</reference>
<comment type="caution">
    <text evidence="1">The sequence shown here is derived from an EMBL/GenBank/DDBJ whole genome shotgun (WGS) entry which is preliminary data.</text>
</comment>
<protein>
    <submittedName>
        <fullName evidence="1">Uncharacterized protein</fullName>
    </submittedName>
</protein>
<dbReference type="AlphaFoldDB" id="A0A9D5DAT7"/>
<dbReference type="OrthoDB" id="780319at2759"/>
<keyword evidence="2" id="KW-1185">Reference proteome</keyword>
<dbReference type="Proteomes" id="UP001085076">
    <property type="component" value="Miscellaneous, Linkage group lg01"/>
</dbReference>
<name>A0A9D5DAT7_9LILI</name>
<accession>A0A9D5DAT7</accession>
<dbReference type="EMBL" id="JAGGNH010000001">
    <property type="protein sequence ID" value="KAJ0988521.1"/>
    <property type="molecule type" value="Genomic_DNA"/>
</dbReference>
<gene>
    <name evidence="1" type="ORF">J5N97_006877</name>
</gene>
<sequence length="85" mass="9324">MARLNIMTTFLSLSRRISSIAADSTCSQGEVTAAMRAAAKNRGSGATKPEAFWMRDPITGYWIPENHFGVVDPVDLRAKLLPTKK</sequence>
<dbReference type="PANTHER" id="PTHR33509">
    <property type="entry name" value="LATE EMBRYOGENIS ABUNDANT PROTEIN 2-RELATED"/>
    <property type="match status" value="1"/>
</dbReference>